<dbReference type="InterPro" id="IPR002173">
    <property type="entry name" value="Carboh/pur_kinase_PfkB_CS"/>
</dbReference>
<dbReference type="AlphaFoldDB" id="A0A261FSL6"/>
<protein>
    <submittedName>
        <fullName evidence="4">Carbohydrate kinase</fullName>
    </submittedName>
</protein>
<dbReference type="InterPro" id="IPR029056">
    <property type="entry name" value="Ribokinase-like"/>
</dbReference>
<evidence type="ECO:0000256" key="1">
    <source>
        <dbReference type="ARBA" id="ARBA00022679"/>
    </source>
</evidence>
<keyword evidence="1" id="KW-0808">Transferase</keyword>
<evidence type="ECO:0000313" key="5">
    <source>
        <dbReference type="Proteomes" id="UP000216352"/>
    </source>
</evidence>
<comment type="caution">
    <text evidence="4">The sequence shown here is derived from an EMBL/GenBank/DDBJ whole genome shotgun (WGS) entry which is preliminary data.</text>
</comment>
<dbReference type="Proteomes" id="UP000216352">
    <property type="component" value="Unassembled WGS sequence"/>
</dbReference>
<evidence type="ECO:0000259" key="3">
    <source>
        <dbReference type="Pfam" id="PF00294"/>
    </source>
</evidence>
<organism evidence="4 5">
    <name type="scientific">Bifidobacterium lemurum</name>
    <dbReference type="NCBI Taxonomy" id="1603886"/>
    <lineage>
        <taxon>Bacteria</taxon>
        <taxon>Bacillati</taxon>
        <taxon>Actinomycetota</taxon>
        <taxon>Actinomycetes</taxon>
        <taxon>Bifidobacteriales</taxon>
        <taxon>Bifidobacteriaceae</taxon>
        <taxon>Bifidobacterium</taxon>
    </lineage>
</organism>
<dbReference type="Pfam" id="PF00294">
    <property type="entry name" value="PfkB"/>
    <property type="match status" value="1"/>
</dbReference>
<dbReference type="PROSITE" id="PS00584">
    <property type="entry name" value="PFKB_KINASES_2"/>
    <property type="match status" value="1"/>
</dbReference>
<dbReference type="EMBL" id="MWWX01000007">
    <property type="protein sequence ID" value="OZG61943.1"/>
    <property type="molecule type" value="Genomic_DNA"/>
</dbReference>
<dbReference type="RefSeq" id="WP_072726953.1">
    <property type="nucleotide sequence ID" value="NZ_BDIS01000028.1"/>
</dbReference>
<sequence length="327" mass="35312">MPEPQVVVVGDANVDIIVPYPRFLNEERTRVEYPTPEIQGGGTSANTAVALARLGVDTMFVGTVGDDQYGAFVRRDLVEAGVDVTGLVTDSSLNTVGVFAFVDERGERYLWGWPRADQSFKVIDPQYVPMHAVRSAAWVHSSGMSLTYPTSARESIIAIFREAREAGVTTSLDLNLRVDDGALDPDFAEALRDIMPYVAVLLGSGPDEFAYLGEGDWLENARALAVDGRVVIARDGANGSIAFADGRSINAPAFHVEVGDTIGAGDVYNAGFIRARLEGRGLERALVEGNAVSAYKVERKGARSTPDAAELELFLTQHDNKEVPIHE</sequence>
<dbReference type="OrthoDB" id="9795789at2"/>
<evidence type="ECO:0000256" key="2">
    <source>
        <dbReference type="ARBA" id="ARBA00022777"/>
    </source>
</evidence>
<dbReference type="Gene3D" id="3.40.1190.20">
    <property type="match status" value="1"/>
</dbReference>
<gene>
    <name evidence="4" type="ORF">BLEM_1252</name>
</gene>
<dbReference type="PANTHER" id="PTHR10584:SF166">
    <property type="entry name" value="RIBOKINASE"/>
    <property type="match status" value="1"/>
</dbReference>
<feature type="domain" description="Carbohydrate kinase PfkB" evidence="3">
    <location>
        <begin position="5"/>
        <end position="305"/>
    </location>
</feature>
<dbReference type="InterPro" id="IPR011611">
    <property type="entry name" value="PfkB_dom"/>
</dbReference>
<proteinExistence type="predicted"/>
<dbReference type="GO" id="GO:0016301">
    <property type="term" value="F:kinase activity"/>
    <property type="evidence" value="ECO:0007669"/>
    <property type="project" value="UniProtKB-KW"/>
</dbReference>
<evidence type="ECO:0000313" key="4">
    <source>
        <dbReference type="EMBL" id="OZG61943.1"/>
    </source>
</evidence>
<dbReference type="SUPFAM" id="SSF53613">
    <property type="entry name" value="Ribokinase-like"/>
    <property type="match status" value="1"/>
</dbReference>
<keyword evidence="5" id="KW-1185">Reference proteome</keyword>
<reference evidence="4 5" key="1">
    <citation type="journal article" date="2017" name="BMC Genomics">
        <title>Comparative genomic and phylogenomic analyses of the Bifidobacteriaceae family.</title>
        <authorList>
            <person name="Lugli G.A."/>
            <person name="Milani C."/>
            <person name="Turroni F."/>
            <person name="Duranti S."/>
            <person name="Mancabelli L."/>
            <person name="Mangifesta M."/>
            <person name="Ferrario C."/>
            <person name="Modesto M."/>
            <person name="Mattarelli P."/>
            <person name="Jiri K."/>
            <person name="van Sinderen D."/>
            <person name="Ventura M."/>
        </authorList>
    </citation>
    <scope>NUCLEOTIDE SEQUENCE [LARGE SCALE GENOMIC DNA]</scope>
    <source>
        <strain evidence="4 5">DSM 28807</strain>
    </source>
</reference>
<dbReference type="PANTHER" id="PTHR10584">
    <property type="entry name" value="SUGAR KINASE"/>
    <property type="match status" value="1"/>
</dbReference>
<name>A0A261FSL6_9BIFI</name>
<dbReference type="STRING" id="1603886.GCA_001895165_02114"/>
<keyword evidence="2 4" id="KW-0418">Kinase</keyword>
<dbReference type="CDD" id="cd01166">
    <property type="entry name" value="KdgK"/>
    <property type="match status" value="1"/>
</dbReference>
<accession>A0A261FSL6</accession>